<feature type="transmembrane region" description="Helical" evidence="6">
    <location>
        <begin position="122"/>
        <end position="141"/>
    </location>
</feature>
<dbReference type="InterPro" id="IPR011701">
    <property type="entry name" value="MFS"/>
</dbReference>
<protein>
    <recommendedName>
        <fullName evidence="7">Major facilitator superfamily (MFS) profile domain-containing protein</fullName>
    </recommendedName>
</protein>
<evidence type="ECO:0000313" key="8">
    <source>
        <dbReference type="EMBL" id="GKU93304.1"/>
    </source>
</evidence>
<evidence type="ECO:0000256" key="6">
    <source>
        <dbReference type="SAM" id="Phobius"/>
    </source>
</evidence>
<dbReference type="Pfam" id="PF07690">
    <property type="entry name" value="MFS_1"/>
    <property type="match status" value="1"/>
</dbReference>
<dbReference type="Gene3D" id="1.20.1250.20">
    <property type="entry name" value="MFS general substrate transporter like domains"/>
    <property type="match status" value="1"/>
</dbReference>
<keyword evidence="4 6" id="KW-0472">Membrane</keyword>
<proteinExistence type="inferred from homology"/>
<dbReference type="InterPro" id="IPR050382">
    <property type="entry name" value="MFS_Na/Anion_cotransporter"/>
</dbReference>
<sequence>MSIAILPMSAEFSWSPTTVGLIQSSFFWGYVLTQSVLAFGVVWWSVATVLTPVAAKIGLPFLLLVRAFMGMSEGVAMPAMNNILSKWVPIAERSGSLALVYSGMYLGSVTGLAFLPFLIHKFGWPSVFFSFGSLGTVWFGVRLNKAHCTLLEVPELRPQEKKLSVIKCVSKEPVKTIPWRLILSKPPVWALIVSHFCHNWWTVIFLTWMPICYHQVRHWVLLNLQSIYSCNS</sequence>
<feature type="transmembrane region" description="Helical" evidence="6">
    <location>
        <begin position="27"/>
        <end position="50"/>
    </location>
</feature>
<feature type="transmembrane region" description="Helical" evidence="6">
    <location>
        <begin position="97"/>
        <end position="115"/>
    </location>
</feature>
<name>A0AAV5I4T8_9ROSI</name>
<dbReference type="PROSITE" id="PS50850">
    <property type="entry name" value="MFS"/>
    <property type="match status" value="1"/>
</dbReference>
<dbReference type="Proteomes" id="UP001054252">
    <property type="component" value="Unassembled WGS sequence"/>
</dbReference>
<comment type="caution">
    <text evidence="8">The sequence shown here is derived from an EMBL/GenBank/DDBJ whole genome shotgun (WGS) entry which is preliminary data.</text>
</comment>
<keyword evidence="3 6" id="KW-1133">Transmembrane helix</keyword>
<evidence type="ECO:0000259" key="7">
    <source>
        <dbReference type="PROSITE" id="PS50850"/>
    </source>
</evidence>
<keyword evidence="9" id="KW-1185">Reference proteome</keyword>
<dbReference type="SUPFAM" id="SSF103473">
    <property type="entry name" value="MFS general substrate transporter"/>
    <property type="match status" value="1"/>
</dbReference>
<evidence type="ECO:0000256" key="2">
    <source>
        <dbReference type="ARBA" id="ARBA00022692"/>
    </source>
</evidence>
<dbReference type="GO" id="GO:0022857">
    <property type="term" value="F:transmembrane transporter activity"/>
    <property type="evidence" value="ECO:0007669"/>
    <property type="project" value="InterPro"/>
</dbReference>
<dbReference type="InterPro" id="IPR036259">
    <property type="entry name" value="MFS_trans_sf"/>
</dbReference>
<comment type="subcellular location">
    <subcellularLocation>
        <location evidence="1">Membrane</location>
        <topology evidence="1">Multi-pass membrane protein</topology>
    </subcellularLocation>
</comment>
<reference evidence="8 9" key="1">
    <citation type="journal article" date="2021" name="Commun. Biol.">
        <title>The genome of Shorea leprosula (Dipterocarpaceae) highlights the ecological relevance of drought in aseasonal tropical rainforests.</title>
        <authorList>
            <person name="Ng K.K.S."/>
            <person name="Kobayashi M.J."/>
            <person name="Fawcett J.A."/>
            <person name="Hatakeyama M."/>
            <person name="Paape T."/>
            <person name="Ng C.H."/>
            <person name="Ang C.C."/>
            <person name="Tnah L.H."/>
            <person name="Lee C.T."/>
            <person name="Nishiyama T."/>
            <person name="Sese J."/>
            <person name="O'Brien M.J."/>
            <person name="Copetti D."/>
            <person name="Mohd Noor M.I."/>
            <person name="Ong R.C."/>
            <person name="Putra M."/>
            <person name="Sireger I.Z."/>
            <person name="Indrioko S."/>
            <person name="Kosugi Y."/>
            <person name="Izuno A."/>
            <person name="Isagi Y."/>
            <person name="Lee S.L."/>
            <person name="Shimizu K.K."/>
        </authorList>
    </citation>
    <scope>NUCLEOTIDE SEQUENCE [LARGE SCALE GENOMIC DNA]</scope>
    <source>
        <strain evidence="8">214</strain>
    </source>
</reference>
<evidence type="ECO:0000256" key="1">
    <source>
        <dbReference type="ARBA" id="ARBA00004141"/>
    </source>
</evidence>
<dbReference type="InterPro" id="IPR020846">
    <property type="entry name" value="MFS_dom"/>
</dbReference>
<gene>
    <name evidence="8" type="ORF">SLEP1_g6909</name>
</gene>
<evidence type="ECO:0000256" key="3">
    <source>
        <dbReference type="ARBA" id="ARBA00022989"/>
    </source>
</evidence>
<dbReference type="PANTHER" id="PTHR11662:SF446">
    <property type="entry name" value="SODIUM-DEPENDENT PHOSPHATE TRANSPORT PROTEIN 1, CHLOROPLASTIC"/>
    <property type="match status" value="1"/>
</dbReference>
<evidence type="ECO:0000256" key="4">
    <source>
        <dbReference type="ARBA" id="ARBA00023136"/>
    </source>
</evidence>
<evidence type="ECO:0000313" key="9">
    <source>
        <dbReference type="Proteomes" id="UP001054252"/>
    </source>
</evidence>
<comment type="similarity">
    <text evidence="5">Belongs to the major facilitator superfamily. Sodium/anion cotransporter (TC 2.A.1.14) family.</text>
</comment>
<dbReference type="GO" id="GO:0016020">
    <property type="term" value="C:membrane"/>
    <property type="evidence" value="ECO:0007669"/>
    <property type="project" value="UniProtKB-SubCell"/>
</dbReference>
<accession>A0AAV5I4T8</accession>
<feature type="domain" description="Major facilitator superfamily (MFS) profile" evidence="7">
    <location>
        <begin position="1"/>
        <end position="232"/>
    </location>
</feature>
<keyword evidence="2 6" id="KW-0812">Transmembrane</keyword>
<feature type="transmembrane region" description="Helical" evidence="6">
    <location>
        <begin position="57"/>
        <end position="77"/>
    </location>
</feature>
<dbReference type="AlphaFoldDB" id="A0AAV5I4T8"/>
<evidence type="ECO:0000256" key="5">
    <source>
        <dbReference type="ARBA" id="ARBA00024362"/>
    </source>
</evidence>
<dbReference type="EMBL" id="BPVZ01000007">
    <property type="protein sequence ID" value="GKU93304.1"/>
    <property type="molecule type" value="Genomic_DNA"/>
</dbReference>
<dbReference type="PANTHER" id="PTHR11662">
    <property type="entry name" value="SOLUTE CARRIER FAMILY 17"/>
    <property type="match status" value="1"/>
</dbReference>
<organism evidence="8 9">
    <name type="scientific">Rubroshorea leprosula</name>
    <dbReference type="NCBI Taxonomy" id="152421"/>
    <lineage>
        <taxon>Eukaryota</taxon>
        <taxon>Viridiplantae</taxon>
        <taxon>Streptophyta</taxon>
        <taxon>Embryophyta</taxon>
        <taxon>Tracheophyta</taxon>
        <taxon>Spermatophyta</taxon>
        <taxon>Magnoliopsida</taxon>
        <taxon>eudicotyledons</taxon>
        <taxon>Gunneridae</taxon>
        <taxon>Pentapetalae</taxon>
        <taxon>rosids</taxon>
        <taxon>malvids</taxon>
        <taxon>Malvales</taxon>
        <taxon>Dipterocarpaceae</taxon>
        <taxon>Rubroshorea</taxon>
    </lineage>
</organism>